<protein>
    <submittedName>
        <fullName evidence="2">Uncharacterized protein</fullName>
    </submittedName>
</protein>
<feature type="compositionally biased region" description="Polar residues" evidence="1">
    <location>
        <begin position="53"/>
        <end position="76"/>
    </location>
</feature>
<dbReference type="GeneID" id="94582612"/>
<organism evidence="2 3">
    <name type="scientific">Yarrowia lipolytica</name>
    <name type="common">Candida lipolytica</name>
    <dbReference type="NCBI Taxonomy" id="4952"/>
    <lineage>
        <taxon>Eukaryota</taxon>
        <taxon>Fungi</taxon>
        <taxon>Dikarya</taxon>
        <taxon>Ascomycota</taxon>
        <taxon>Saccharomycotina</taxon>
        <taxon>Dipodascomycetes</taxon>
        <taxon>Dipodascales</taxon>
        <taxon>Dipodascales incertae sedis</taxon>
        <taxon>Yarrowia</taxon>
    </lineage>
</organism>
<dbReference type="RefSeq" id="XP_068138052.1">
    <property type="nucleotide sequence ID" value="XM_068281951.1"/>
</dbReference>
<sequence length="140" mass="15972">MMLWCVVVREQNRRSIELVLLLNSEERHWCSLINFELEHHHFRQLCQLVNPSSPSTGPLGQPDQLGNSANSAKSANPPTPTEYVQPQYILPQPFKCSYKARILQNFISTFTHSPDSHTARQSTSIRPPRASLTDYSMYGC</sequence>
<dbReference type="AlphaFoldDB" id="A0A1D8N647"/>
<feature type="region of interest" description="Disordered" evidence="1">
    <location>
        <begin position="53"/>
        <end position="82"/>
    </location>
</feature>
<feature type="region of interest" description="Disordered" evidence="1">
    <location>
        <begin position="113"/>
        <end position="140"/>
    </location>
</feature>
<evidence type="ECO:0000313" key="3">
    <source>
        <dbReference type="Proteomes" id="UP000182444"/>
    </source>
</evidence>
<accession>A0A1D8N647</accession>
<name>A0A1D8N647_YARLL</name>
<evidence type="ECO:0000313" key="2">
    <source>
        <dbReference type="EMBL" id="AOW01110.1"/>
    </source>
</evidence>
<proteinExistence type="predicted"/>
<evidence type="ECO:0000256" key="1">
    <source>
        <dbReference type="SAM" id="MobiDB-lite"/>
    </source>
</evidence>
<gene>
    <name evidence="2" type="ORF">YALI1_B03290g</name>
</gene>
<reference evidence="2 3" key="1">
    <citation type="journal article" date="2016" name="PLoS ONE">
        <title>Sequence Assembly of Yarrowia lipolytica Strain W29/CLIB89 Shows Transposable Element Diversity.</title>
        <authorList>
            <person name="Magnan C."/>
            <person name="Yu J."/>
            <person name="Chang I."/>
            <person name="Jahn E."/>
            <person name="Kanomata Y."/>
            <person name="Wu J."/>
            <person name="Zeller M."/>
            <person name="Oakes M."/>
            <person name="Baldi P."/>
            <person name="Sandmeyer S."/>
        </authorList>
    </citation>
    <scope>NUCLEOTIDE SEQUENCE [LARGE SCALE GENOMIC DNA]</scope>
    <source>
        <strain evidence="3">CLIB89(W29)</strain>
    </source>
</reference>
<dbReference type="VEuPathDB" id="FungiDB:YALI1_B03290g"/>
<dbReference type="Proteomes" id="UP000182444">
    <property type="component" value="Chromosome 1B"/>
</dbReference>
<dbReference type="EMBL" id="CP017554">
    <property type="protein sequence ID" value="AOW01110.1"/>
    <property type="molecule type" value="Genomic_DNA"/>
</dbReference>